<protein>
    <recommendedName>
        <fullName evidence="4">NodB homology domain-containing protein</fullName>
    </recommendedName>
</protein>
<feature type="domain" description="NodB homology" evidence="4">
    <location>
        <begin position="29"/>
        <end position="218"/>
    </location>
</feature>
<dbReference type="PROSITE" id="PS51677">
    <property type="entry name" value="NODB"/>
    <property type="match status" value="1"/>
</dbReference>
<evidence type="ECO:0000256" key="3">
    <source>
        <dbReference type="ARBA" id="ARBA00023288"/>
    </source>
</evidence>
<name>A0A9P6W8U3_RHOMI</name>
<proteinExistence type="predicted"/>
<keyword evidence="3" id="KW-0449">Lipoprotein</keyword>
<keyword evidence="6" id="KW-1185">Reference proteome</keyword>
<dbReference type="OrthoDB" id="3162524at2759"/>
<evidence type="ECO:0000313" key="6">
    <source>
        <dbReference type="Proteomes" id="UP000777482"/>
    </source>
</evidence>
<dbReference type="Proteomes" id="UP000777482">
    <property type="component" value="Unassembled WGS sequence"/>
</dbReference>
<reference evidence="5 6" key="1">
    <citation type="submission" date="2020-11" db="EMBL/GenBank/DDBJ databases">
        <title>Kefir isolates.</title>
        <authorList>
            <person name="Marcisauskas S."/>
            <person name="Kim Y."/>
            <person name="Blasche S."/>
        </authorList>
    </citation>
    <scope>NUCLEOTIDE SEQUENCE [LARGE SCALE GENOMIC DNA]</scope>
    <source>
        <strain evidence="5 6">KR</strain>
    </source>
</reference>
<dbReference type="Pfam" id="PF01522">
    <property type="entry name" value="Polysacc_deac_1"/>
    <property type="match status" value="1"/>
</dbReference>
<keyword evidence="2" id="KW-0325">Glycoprotein</keyword>
<dbReference type="AlphaFoldDB" id="A0A9P6W8U3"/>
<dbReference type="InterPro" id="IPR037950">
    <property type="entry name" value="PgdA-like"/>
</dbReference>
<dbReference type="GO" id="GO:0016810">
    <property type="term" value="F:hydrolase activity, acting on carbon-nitrogen (but not peptide) bonds"/>
    <property type="evidence" value="ECO:0007669"/>
    <property type="project" value="InterPro"/>
</dbReference>
<dbReference type="EMBL" id="PUHQ01000009">
    <property type="protein sequence ID" value="KAG0665378.1"/>
    <property type="molecule type" value="Genomic_DNA"/>
</dbReference>
<dbReference type="SUPFAM" id="SSF88713">
    <property type="entry name" value="Glycoside hydrolase/deacetylase"/>
    <property type="match status" value="1"/>
</dbReference>
<dbReference type="GO" id="GO:0005886">
    <property type="term" value="C:plasma membrane"/>
    <property type="evidence" value="ECO:0007669"/>
    <property type="project" value="UniProtKB-SubCell"/>
</dbReference>
<accession>A0A9P6W8U3</accession>
<gene>
    <name evidence="5" type="ORF">C6P46_006825</name>
</gene>
<dbReference type="PANTHER" id="PTHR47561:SF1">
    <property type="entry name" value="POLYSACCHARIDE DEACETYLASE FAMILY PROTEIN (AFU_ORTHOLOGUE AFUA_6G05030)"/>
    <property type="match status" value="1"/>
</dbReference>
<sequence>MPKRALVTLGIDLDCVAGWLGSYGGENSPNDISRGVFAAEVGIPRMLKMLDKYKIKASFFVPGHTLDSFPEECALIRAAGHEFGLHGYSHENPIAMTLQQQRDVLDYTFKQLTDFCGKPPIGCTAPWWENSKEGVELLLEKGIQYDHSSQAHDCMPFYTRDEDTWTKIDLERTKPAKEWMKPLVKGKVTPLVTIPANWYLDDASHASHGYVDADVTLKLWKAHFDYFYREEEWFVFPLTLHPDTAGRPHVLLTVEKLIEYIKTFEGVEFCTMADVNKEFRERNPFPGDKKE</sequence>
<dbReference type="CDD" id="cd10938">
    <property type="entry name" value="CE4_HpPgdA_like"/>
    <property type="match status" value="1"/>
</dbReference>
<evidence type="ECO:0000256" key="1">
    <source>
        <dbReference type="ARBA" id="ARBA00004609"/>
    </source>
</evidence>
<dbReference type="PANTHER" id="PTHR47561">
    <property type="entry name" value="POLYSACCHARIDE DEACETYLASE FAMILY PROTEIN (AFU_ORTHOLOGUE AFUA_6G05030)"/>
    <property type="match status" value="1"/>
</dbReference>
<keyword evidence="2" id="KW-0336">GPI-anchor</keyword>
<evidence type="ECO:0000313" key="5">
    <source>
        <dbReference type="EMBL" id="KAG0665378.1"/>
    </source>
</evidence>
<keyword evidence="2" id="KW-0472">Membrane</keyword>
<dbReference type="InterPro" id="IPR002509">
    <property type="entry name" value="NODB_dom"/>
</dbReference>
<comment type="caution">
    <text evidence="5">The sequence shown here is derived from an EMBL/GenBank/DDBJ whole genome shotgun (WGS) entry which is preliminary data.</text>
</comment>
<dbReference type="GO" id="GO:0098552">
    <property type="term" value="C:side of membrane"/>
    <property type="evidence" value="ECO:0007669"/>
    <property type="project" value="UniProtKB-KW"/>
</dbReference>
<evidence type="ECO:0000256" key="2">
    <source>
        <dbReference type="ARBA" id="ARBA00022622"/>
    </source>
</evidence>
<dbReference type="GO" id="GO:0005975">
    <property type="term" value="P:carbohydrate metabolic process"/>
    <property type="evidence" value="ECO:0007669"/>
    <property type="project" value="InterPro"/>
</dbReference>
<comment type="subcellular location">
    <subcellularLocation>
        <location evidence="1">Cell membrane</location>
        <topology evidence="1">Lipid-anchor</topology>
        <topology evidence="1">GPI-anchor</topology>
    </subcellularLocation>
</comment>
<dbReference type="InterPro" id="IPR011330">
    <property type="entry name" value="Glyco_hydro/deAcase_b/a-brl"/>
</dbReference>
<evidence type="ECO:0000259" key="4">
    <source>
        <dbReference type="PROSITE" id="PS51677"/>
    </source>
</evidence>
<organism evidence="5 6">
    <name type="scientific">Rhodotorula mucilaginosa</name>
    <name type="common">Yeast</name>
    <name type="synonym">Rhodotorula rubra</name>
    <dbReference type="NCBI Taxonomy" id="5537"/>
    <lineage>
        <taxon>Eukaryota</taxon>
        <taxon>Fungi</taxon>
        <taxon>Dikarya</taxon>
        <taxon>Basidiomycota</taxon>
        <taxon>Pucciniomycotina</taxon>
        <taxon>Microbotryomycetes</taxon>
        <taxon>Sporidiobolales</taxon>
        <taxon>Sporidiobolaceae</taxon>
        <taxon>Rhodotorula</taxon>
    </lineage>
</organism>
<dbReference type="Gene3D" id="3.20.20.370">
    <property type="entry name" value="Glycoside hydrolase/deacetylase"/>
    <property type="match status" value="1"/>
</dbReference>